<dbReference type="InterPro" id="IPR001779">
    <property type="entry name" value="2pore_dom_K_chnl_TWIK1"/>
</dbReference>
<keyword evidence="44" id="KW-1185">Reference proteome</keyword>
<evidence type="ECO:0000259" key="42">
    <source>
        <dbReference type="Pfam" id="PF07885"/>
    </source>
</evidence>
<evidence type="ECO:0000256" key="25">
    <source>
        <dbReference type="ARBA" id="ARBA00023303"/>
    </source>
</evidence>
<evidence type="ECO:0000256" key="37">
    <source>
        <dbReference type="PIRSR" id="PIRSR038061-1"/>
    </source>
</evidence>
<dbReference type="PRINTS" id="PR01096">
    <property type="entry name" value="TWIK1CHANNEL"/>
</dbReference>
<dbReference type="PRINTS" id="PR01333">
    <property type="entry name" value="2POREKCHANEL"/>
</dbReference>
<evidence type="ECO:0000256" key="21">
    <source>
        <dbReference type="ARBA" id="ARBA00023136"/>
    </source>
</evidence>
<keyword evidence="11" id="KW-1017">Isopeptide bond</keyword>
<keyword evidence="16" id="KW-0832">Ubl conjugation</keyword>
<evidence type="ECO:0000256" key="5">
    <source>
        <dbReference type="ARBA" id="ARBA00004484"/>
    </source>
</evidence>
<keyword evidence="18 40" id="KW-1133">Transmembrane helix</keyword>
<name>A0A8T2K191_9PIPI</name>
<comment type="catalytic activity">
    <reaction evidence="34">
        <text>Cs(+)(in) = Cs(+)(out)</text>
        <dbReference type="Rhea" id="RHEA:78555"/>
        <dbReference type="ChEBI" id="CHEBI:49547"/>
    </reaction>
</comment>
<dbReference type="InterPro" id="IPR003280">
    <property type="entry name" value="2pore_dom_K_chnl"/>
</dbReference>
<keyword evidence="10" id="KW-1003">Cell membrane</keyword>
<dbReference type="PIRSF" id="PIRSF038061">
    <property type="entry name" value="K_channel_subfamily_K_type"/>
    <property type="match status" value="1"/>
</dbReference>
<dbReference type="GO" id="GO:0016324">
    <property type="term" value="C:apical plasma membrane"/>
    <property type="evidence" value="ECO:0007669"/>
    <property type="project" value="UniProtKB-SubCell"/>
</dbReference>
<keyword evidence="23" id="KW-0325">Glycoprotein</keyword>
<evidence type="ECO:0000256" key="9">
    <source>
        <dbReference type="ARBA" id="ARBA00022448"/>
    </source>
</evidence>
<comment type="subcellular location">
    <subcellularLocation>
        <location evidence="3">Apical cell membrane</location>
    </subcellularLocation>
    <subcellularLocation>
        <location evidence="7">Cell membrane</location>
        <topology evidence="7">Multi-pass membrane protein</topology>
    </subcellularLocation>
    <subcellularLocation>
        <location evidence="4">Cell projection</location>
        <location evidence="4">Dendrite</location>
    </subcellularLocation>
    <subcellularLocation>
        <location evidence="6">Cytoplasmic vesicle</location>
    </subcellularLocation>
    <subcellularLocation>
        <location evidence="5">Perikaryon</location>
    </subcellularLocation>
    <subcellularLocation>
        <location evidence="2">Recycling endosome</location>
    </subcellularLocation>
    <subcellularLocation>
        <location evidence="28">Synaptic cell membrane</location>
    </subcellularLocation>
</comment>
<evidence type="ECO:0000256" key="40">
    <source>
        <dbReference type="SAM" id="Phobius"/>
    </source>
</evidence>
<dbReference type="GO" id="GO:0043204">
    <property type="term" value="C:perikaryon"/>
    <property type="evidence" value="ECO:0007669"/>
    <property type="project" value="UniProtKB-SubCell"/>
</dbReference>
<dbReference type="PRINTS" id="PR01586">
    <property type="entry name" value="TWIKCHANNEL"/>
</dbReference>
<dbReference type="AlphaFoldDB" id="A0A8T2K191"/>
<dbReference type="Pfam" id="PF07885">
    <property type="entry name" value="Ion_trans_2"/>
    <property type="match status" value="2"/>
</dbReference>
<dbReference type="GO" id="GO:0097060">
    <property type="term" value="C:synaptic membrane"/>
    <property type="evidence" value="ECO:0007669"/>
    <property type="project" value="UniProtKB-SubCell"/>
</dbReference>
<evidence type="ECO:0000256" key="7">
    <source>
        <dbReference type="ARBA" id="ARBA00004651"/>
    </source>
</evidence>
<evidence type="ECO:0000256" key="31">
    <source>
        <dbReference type="ARBA" id="ARBA00036683"/>
    </source>
</evidence>
<accession>A0A8T2K191</accession>
<evidence type="ECO:0000256" key="28">
    <source>
        <dbReference type="ARBA" id="ARBA00034109"/>
    </source>
</evidence>
<feature type="transmembrane region" description="Helical" evidence="40">
    <location>
        <begin position="231"/>
        <end position="251"/>
    </location>
</feature>
<feature type="signal peptide" evidence="41">
    <location>
        <begin position="1"/>
        <end position="23"/>
    </location>
</feature>
<evidence type="ECO:0000256" key="3">
    <source>
        <dbReference type="ARBA" id="ARBA00004221"/>
    </source>
</evidence>
<keyword evidence="12 36" id="KW-0633">Potassium transport</keyword>
<sequence>MAGKQGLLCLLLLLSYALYLVLGALVFSHLEQPEEEQLRREVESMWSRFLDDHPCLSEVLLHEFIRKTLMVNSLGISVLRNISGLELKWDFVSSLFFTGTTLTTIGYGHPFPISVSGKVFCLVYGLFGIPFTLSVLSVAVRSLLILLRDKPIKKLQSQCNISRKNLERIHAFVFISVVAVVFFFVPALVFNTVEDNWDYVDALYFCFISLSTIGLGDYVPGEKYGQKMPILYKLLVICYLLVGLVAVLLVVELIKSLINYNRLVSLFMLGAEDIRRQEQDDRDVTCETDETFVQKHDEKTRRRVPHSVSPNAEKSYGSINPAFT</sequence>
<evidence type="ECO:0000256" key="26">
    <source>
        <dbReference type="ARBA" id="ARBA00023329"/>
    </source>
</evidence>
<evidence type="ECO:0000256" key="18">
    <source>
        <dbReference type="ARBA" id="ARBA00022989"/>
    </source>
</evidence>
<dbReference type="GO" id="GO:0030425">
    <property type="term" value="C:dendrite"/>
    <property type="evidence" value="ECO:0007669"/>
    <property type="project" value="UniProtKB-SubCell"/>
</dbReference>
<feature type="chain" id="PRO_5035745647" description="Potassium channel subfamily K member" evidence="41">
    <location>
        <begin position="24"/>
        <end position="324"/>
    </location>
</feature>
<keyword evidence="20 36" id="KW-0406">Ion transport</keyword>
<comment type="catalytic activity">
    <reaction evidence="27">
        <text>chloride(in) = chloride(out)</text>
        <dbReference type="Rhea" id="RHEA:29823"/>
        <dbReference type="ChEBI" id="CHEBI:17996"/>
    </reaction>
</comment>
<evidence type="ECO:0000256" key="20">
    <source>
        <dbReference type="ARBA" id="ARBA00023065"/>
    </source>
</evidence>
<comment type="caution">
    <text evidence="43">The sequence shown here is derived from an EMBL/GenBank/DDBJ whole genome shotgun (WGS) entry which is preliminary data.</text>
</comment>
<feature type="glycosylation site" description="N-linked (GlcNAc...) asparagine" evidence="37">
    <location>
        <position position="81"/>
    </location>
</feature>
<keyword evidence="13 38" id="KW-0812">Transmembrane</keyword>
<evidence type="ECO:0000256" key="32">
    <source>
        <dbReference type="ARBA" id="ARBA00044635"/>
    </source>
</evidence>
<keyword evidence="19" id="KW-0770">Synapse</keyword>
<feature type="domain" description="Potassium channel" evidence="42">
    <location>
        <begin position="176"/>
        <end position="256"/>
    </location>
</feature>
<dbReference type="GO" id="GO:0015271">
    <property type="term" value="F:outward rectifier potassium channel activity"/>
    <property type="evidence" value="ECO:0007669"/>
    <property type="project" value="TreeGrafter"/>
</dbReference>
<evidence type="ECO:0000256" key="1">
    <source>
        <dbReference type="ARBA" id="ARBA00000309"/>
    </source>
</evidence>
<gene>
    <name evidence="43" type="ORF">GDO86_016163</name>
</gene>
<evidence type="ECO:0000256" key="23">
    <source>
        <dbReference type="ARBA" id="ARBA00023180"/>
    </source>
</evidence>
<evidence type="ECO:0000256" key="38">
    <source>
        <dbReference type="RuleBase" id="RU003857"/>
    </source>
</evidence>
<feature type="transmembrane region" description="Helical" evidence="40">
    <location>
        <begin position="168"/>
        <end position="190"/>
    </location>
</feature>
<evidence type="ECO:0000256" key="10">
    <source>
        <dbReference type="ARBA" id="ARBA00022475"/>
    </source>
</evidence>
<evidence type="ECO:0000256" key="36">
    <source>
        <dbReference type="PIRNR" id="PIRNR038061"/>
    </source>
</evidence>
<comment type="catalytic activity">
    <reaction evidence="33">
        <text>Rb(+)(in) = Rb(+)(out)</text>
        <dbReference type="Rhea" id="RHEA:78547"/>
        <dbReference type="ChEBI" id="CHEBI:49847"/>
    </reaction>
</comment>
<feature type="transmembrane region" description="Helical" evidence="40">
    <location>
        <begin position="122"/>
        <end position="147"/>
    </location>
</feature>
<comment type="catalytic activity">
    <reaction evidence="30">
        <text>Na(+)(in) = Na(+)(out)</text>
        <dbReference type="Rhea" id="RHEA:34963"/>
        <dbReference type="ChEBI" id="CHEBI:29101"/>
    </reaction>
</comment>
<dbReference type="InterPro" id="IPR013099">
    <property type="entry name" value="K_chnl_dom"/>
</dbReference>
<evidence type="ECO:0000256" key="6">
    <source>
        <dbReference type="ARBA" id="ARBA00004541"/>
    </source>
</evidence>
<comment type="catalytic activity">
    <reaction evidence="29">
        <text>K(+)(in) = K(+)(out)</text>
        <dbReference type="Rhea" id="RHEA:29463"/>
        <dbReference type="ChEBI" id="CHEBI:29103"/>
    </reaction>
</comment>
<evidence type="ECO:0000256" key="27">
    <source>
        <dbReference type="ARBA" id="ARBA00024167"/>
    </source>
</evidence>
<keyword evidence="24" id="KW-0966">Cell projection</keyword>
<comment type="catalytic activity">
    <reaction evidence="1">
        <text>NH4(+)(in) = NH4(+)(out)</text>
        <dbReference type="Rhea" id="RHEA:28747"/>
        <dbReference type="ChEBI" id="CHEBI:28938"/>
    </reaction>
</comment>
<comment type="similarity">
    <text evidence="8 38">Belongs to the two pore domain potassium channel (TC 1.A.1.8) family.</text>
</comment>
<reference evidence="43" key="1">
    <citation type="thesis" date="2020" institute="ProQuest LLC" country="789 East Eisenhower Parkway, Ann Arbor, MI, USA">
        <title>Comparative Genomics and Chromosome Evolution.</title>
        <authorList>
            <person name="Mudd A.B."/>
        </authorList>
    </citation>
    <scope>NUCLEOTIDE SEQUENCE</scope>
    <source>
        <strain evidence="43">Female2</strain>
        <tissue evidence="43">Blood</tissue>
    </source>
</reference>
<evidence type="ECO:0000313" key="43">
    <source>
        <dbReference type="EMBL" id="KAG8449410.1"/>
    </source>
</evidence>
<evidence type="ECO:0000256" key="29">
    <source>
        <dbReference type="ARBA" id="ARBA00034430"/>
    </source>
</evidence>
<dbReference type="EMBL" id="JAACNH010000003">
    <property type="protein sequence ID" value="KAG8449410.1"/>
    <property type="molecule type" value="Genomic_DNA"/>
</dbReference>
<feature type="region of interest" description="Disordered" evidence="39">
    <location>
        <begin position="280"/>
        <end position="324"/>
    </location>
</feature>
<proteinExistence type="inferred from homology"/>
<dbReference type="GO" id="GO:0030322">
    <property type="term" value="P:stabilization of membrane potential"/>
    <property type="evidence" value="ECO:0007669"/>
    <property type="project" value="TreeGrafter"/>
</dbReference>
<evidence type="ECO:0000256" key="12">
    <source>
        <dbReference type="ARBA" id="ARBA00022538"/>
    </source>
</evidence>
<evidence type="ECO:0000256" key="30">
    <source>
        <dbReference type="ARBA" id="ARBA00036239"/>
    </source>
</evidence>
<evidence type="ECO:0000256" key="15">
    <source>
        <dbReference type="ARBA" id="ARBA00022826"/>
    </source>
</evidence>
<dbReference type="OrthoDB" id="297496at2759"/>
<evidence type="ECO:0000256" key="13">
    <source>
        <dbReference type="ARBA" id="ARBA00022692"/>
    </source>
</evidence>
<evidence type="ECO:0000256" key="4">
    <source>
        <dbReference type="ARBA" id="ARBA00004279"/>
    </source>
</evidence>
<keyword evidence="15 36" id="KW-0631">Potassium channel</keyword>
<feature type="compositionally biased region" description="Polar residues" evidence="39">
    <location>
        <begin position="308"/>
        <end position="324"/>
    </location>
</feature>
<keyword evidence="41" id="KW-0732">Signal</keyword>
<dbReference type="GO" id="GO:0022841">
    <property type="term" value="F:potassium ion leak channel activity"/>
    <property type="evidence" value="ECO:0007669"/>
    <property type="project" value="TreeGrafter"/>
</dbReference>
<dbReference type="PANTHER" id="PTHR11003:SF343">
    <property type="entry name" value="POTASSIUM CHANNEL SUBFAMILY K MEMBER"/>
    <property type="match status" value="1"/>
</dbReference>
<dbReference type="InterPro" id="IPR005408">
    <property type="entry name" value="2pore_dom_K_chnl_TWIK"/>
</dbReference>
<keyword evidence="25 38" id="KW-0407">Ion channel</keyword>
<dbReference type="InterPro" id="IPR003092">
    <property type="entry name" value="2pore_dom_K_chnl_TASK"/>
</dbReference>
<evidence type="ECO:0000256" key="2">
    <source>
        <dbReference type="ARBA" id="ARBA00004172"/>
    </source>
</evidence>
<evidence type="ECO:0000256" key="34">
    <source>
        <dbReference type="ARBA" id="ARBA00044691"/>
    </source>
</evidence>
<evidence type="ECO:0000256" key="35">
    <source>
        <dbReference type="ARBA" id="ARBA00046361"/>
    </source>
</evidence>
<evidence type="ECO:0000256" key="39">
    <source>
        <dbReference type="SAM" id="MobiDB-lite"/>
    </source>
</evidence>
<dbReference type="PANTHER" id="PTHR11003">
    <property type="entry name" value="POTASSIUM CHANNEL, SUBFAMILY K"/>
    <property type="match status" value="1"/>
</dbReference>
<protein>
    <recommendedName>
        <fullName evidence="36">Potassium channel subfamily K member</fullName>
    </recommendedName>
</protein>
<evidence type="ECO:0000256" key="17">
    <source>
        <dbReference type="ARBA" id="ARBA00022958"/>
    </source>
</evidence>
<keyword evidence="21 36" id="KW-0472">Membrane</keyword>
<evidence type="ECO:0000256" key="16">
    <source>
        <dbReference type="ARBA" id="ARBA00022843"/>
    </source>
</evidence>
<comment type="catalytic activity">
    <reaction evidence="32">
        <text>Li(+)(in) = Li(+)(out)</text>
        <dbReference type="Rhea" id="RHEA:78551"/>
        <dbReference type="ChEBI" id="CHEBI:49713"/>
    </reaction>
</comment>
<feature type="transmembrane region" description="Helical" evidence="40">
    <location>
        <begin position="202"/>
        <end position="219"/>
    </location>
</feature>
<evidence type="ECO:0000256" key="19">
    <source>
        <dbReference type="ARBA" id="ARBA00023018"/>
    </source>
</evidence>
<keyword evidence="9 36" id="KW-0813">Transport</keyword>
<keyword evidence="26" id="KW-0968">Cytoplasmic vesicle</keyword>
<evidence type="ECO:0000256" key="22">
    <source>
        <dbReference type="ARBA" id="ARBA00023157"/>
    </source>
</evidence>
<evidence type="ECO:0000256" key="33">
    <source>
        <dbReference type="ARBA" id="ARBA00044657"/>
    </source>
</evidence>
<feature type="domain" description="Potassium channel" evidence="42">
    <location>
        <begin position="72"/>
        <end position="141"/>
    </location>
</feature>
<keyword evidence="22" id="KW-1015">Disulfide bond</keyword>
<dbReference type="Gene3D" id="1.10.287.70">
    <property type="match status" value="1"/>
</dbReference>
<evidence type="ECO:0000256" key="41">
    <source>
        <dbReference type="SAM" id="SignalP"/>
    </source>
</evidence>
<evidence type="ECO:0000256" key="24">
    <source>
        <dbReference type="ARBA" id="ARBA00023273"/>
    </source>
</evidence>
<evidence type="ECO:0000256" key="14">
    <source>
        <dbReference type="ARBA" id="ARBA00022753"/>
    </source>
</evidence>
<keyword evidence="14" id="KW-0967">Endosome</keyword>
<evidence type="ECO:0000313" key="44">
    <source>
        <dbReference type="Proteomes" id="UP000812440"/>
    </source>
</evidence>
<evidence type="ECO:0000256" key="11">
    <source>
        <dbReference type="ARBA" id="ARBA00022499"/>
    </source>
</evidence>
<organism evidence="43 44">
    <name type="scientific">Hymenochirus boettgeri</name>
    <name type="common">Congo dwarf clawed frog</name>
    <dbReference type="NCBI Taxonomy" id="247094"/>
    <lineage>
        <taxon>Eukaryota</taxon>
        <taxon>Metazoa</taxon>
        <taxon>Chordata</taxon>
        <taxon>Craniata</taxon>
        <taxon>Vertebrata</taxon>
        <taxon>Euteleostomi</taxon>
        <taxon>Amphibia</taxon>
        <taxon>Batrachia</taxon>
        <taxon>Anura</taxon>
        <taxon>Pipoidea</taxon>
        <taxon>Pipidae</taxon>
        <taxon>Pipinae</taxon>
        <taxon>Hymenochirus</taxon>
    </lineage>
</organism>
<keyword evidence="17 36" id="KW-0630">Potassium</keyword>
<dbReference type="Proteomes" id="UP000812440">
    <property type="component" value="Chromosome 8_10"/>
</dbReference>
<comment type="catalytic activity">
    <reaction evidence="31">
        <text>L-glutamate(out) = L-glutamate(in)</text>
        <dbReference type="Rhea" id="RHEA:66336"/>
        <dbReference type="ChEBI" id="CHEBI:29985"/>
    </reaction>
</comment>
<comment type="subunit">
    <text evidence="35">Homodimer; disulfide-linked. Heterodimer with KCNK2; disulfide-linked. In astrocytes, forms mostly heterodimeric potassium channels with KCNK2, with only a minor proportion of functional channels containing homodimeric KCNK1. Interacts with KCNK3 and KCNK9, forming functional heterodimeric channels. Interacts with GNG4. Identified in a complex with PSD and ARF6; interacts only with PSD that is bound to ARF6. Interacts with UBE2I.</text>
</comment>
<evidence type="ECO:0000256" key="8">
    <source>
        <dbReference type="ARBA" id="ARBA00006666"/>
    </source>
</evidence>
<dbReference type="SUPFAM" id="SSF81324">
    <property type="entry name" value="Voltage-gated potassium channels"/>
    <property type="match status" value="2"/>
</dbReference>
<dbReference type="GO" id="GO:0055037">
    <property type="term" value="C:recycling endosome"/>
    <property type="evidence" value="ECO:0007669"/>
    <property type="project" value="UniProtKB-SubCell"/>
</dbReference>